<dbReference type="PANTHER" id="PTHR43240:SF7">
    <property type="entry name" value="BLR7284 PROTEIN"/>
    <property type="match status" value="1"/>
</dbReference>
<dbReference type="PANTHER" id="PTHR43240">
    <property type="entry name" value="1,4-DIHYDROXY-2-NAPHTHOYL-COA THIOESTERASE 1"/>
    <property type="match status" value="1"/>
</dbReference>
<name>A0A317E340_9PROT</name>
<accession>A0A317E340</accession>
<dbReference type="RefSeq" id="WP_109906680.1">
    <property type="nucleotide sequence ID" value="NZ_QGLE01000007.1"/>
</dbReference>
<keyword evidence="4" id="KW-1185">Reference proteome</keyword>
<organism evidence="3 4">
    <name type="scientific">Zavarzinia aquatilis</name>
    <dbReference type="NCBI Taxonomy" id="2211142"/>
    <lineage>
        <taxon>Bacteria</taxon>
        <taxon>Pseudomonadati</taxon>
        <taxon>Pseudomonadota</taxon>
        <taxon>Alphaproteobacteria</taxon>
        <taxon>Rhodospirillales</taxon>
        <taxon>Zavarziniaceae</taxon>
        <taxon>Zavarzinia</taxon>
    </lineage>
</organism>
<feature type="domain" description="Thioesterase" evidence="2">
    <location>
        <begin position="59"/>
        <end position="132"/>
    </location>
</feature>
<dbReference type="AlphaFoldDB" id="A0A317E340"/>
<evidence type="ECO:0000313" key="4">
    <source>
        <dbReference type="Proteomes" id="UP000245461"/>
    </source>
</evidence>
<evidence type="ECO:0000259" key="2">
    <source>
        <dbReference type="Pfam" id="PF03061"/>
    </source>
</evidence>
<proteinExistence type="predicted"/>
<dbReference type="Gene3D" id="3.10.129.10">
    <property type="entry name" value="Hotdog Thioesterase"/>
    <property type="match status" value="1"/>
</dbReference>
<dbReference type="EMBL" id="QGLE01000007">
    <property type="protein sequence ID" value="PWR21457.1"/>
    <property type="molecule type" value="Genomic_DNA"/>
</dbReference>
<dbReference type="InterPro" id="IPR029069">
    <property type="entry name" value="HotDog_dom_sf"/>
</dbReference>
<dbReference type="InterPro" id="IPR003736">
    <property type="entry name" value="PAAI_dom"/>
</dbReference>
<dbReference type="NCBIfam" id="TIGR00369">
    <property type="entry name" value="unchar_dom_1"/>
    <property type="match status" value="1"/>
</dbReference>
<dbReference type="Pfam" id="PF03061">
    <property type="entry name" value="4HBT"/>
    <property type="match status" value="1"/>
</dbReference>
<dbReference type="OrthoDB" id="9813158at2"/>
<keyword evidence="1" id="KW-0378">Hydrolase</keyword>
<gene>
    <name evidence="3" type="ORF">DKG74_13585</name>
</gene>
<reference evidence="3 4" key="1">
    <citation type="submission" date="2018-05" db="EMBL/GenBank/DDBJ databases">
        <title>Zavarzinia sp. HR-AS.</title>
        <authorList>
            <person name="Lee Y."/>
            <person name="Jeon C.O."/>
        </authorList>
    </citation>
    <scope>NUCLEOTIDE SEQUENCE [LARGE SCALE GENOMIC DNA]</scope>
    <source>
        <strain evidence="3 4">HR-AS</strain>
    </source>
</reference>
<evidence type="ECO:0000313" key="3">
    <source>
        <dbReference type="EMBL" id="PWR21457.1"/>
    </source>
</evidence>
<sequence length="164" mass="17163">MSDDTPKLIGELIGDNLQVLLSAIPFSMATGMSVAGVGPARATLTLPWREDLVGDPRSGILHGGMITALIDAACGTAVICSLTKMISIATLDLRIDYLRPATPGETVIVDAEVYRSTRSIAFVRALAHHGDKDRAVAHAVATFMLGANKAPINRGIASEVAQNA</sequence>
<evidence type="ECO:0000256" key="1">
    <source>
        <dbReference type="ARBA" id="ARBA00022801"/>
    </source>
</evidence>
<dbReference type="CDD" id="cd03443">
    <property type="entry name" value="PaaI_thioesterase"/>
    <property type="match status" value="1"/>
</dbReference>
<dbReference type="InterPro" id="IPR006683">
    <property type="entry name" value="Thioestr_dom"/>
</dbReference>
<comment type="caution">
    <text evidence="3">The sequence shown here is derived from an EMBL/GenBank/DDBJ whole genome shotgun (WGS) entry which is preliminary data.</text>
</comment>
<dbReference type="GO" id="GO:0005829">
    <property type="term" value="C:cytosol"/>
    <property type="evidence" value="ECO:0007669"/>
    <property type="project" value="TreeGrafter"/>
</dbReference>
<dbReference type="GO" id="GO:0061522">
    <property type="term" value="F:1,4-dihydroxy-2-naphthoyl-CoA thioesterase activity"/>
    <property type="evidence" value="ECO:0007669"/>
    <property type="project" value="TreeGrafter"/>
</dbReference>
<protein>
    <submittedName>
        <fullName evidence="3">Thioesterase</fullName>
    </submittedName>
</protein>
<dbReference type="SUPFAM" id="SSF54637">
    <property type="entry name" value="Thioesterase/thiol ester dehydrase-isomerase"/>
    <property type="match status" value="1"/>
</dbReference>
<dbReference type="Proteomes" id="UP000245461">
    <property type="component" value="Unassembled WGS sequence"/>
</dbReference>